<organism evidence="2 3">
    <name type="scientific">Candidatus Solincola sediminis</name>
    <dbReference type="NCBI Taxonomy" id="1797199"/>
    <lineage>
        <taxon>Bacteria</taxon>
        <taxon>Bacillati</taxon>
        <taxon>Actinomycetota</taxon>
        <taxon>Candidatus Geothermincolia</taxon>
        <taxon>Candidatus Geothermincolales</taxon>
        <taxon>Candidatus Geothermincolaceae</taxon>
        <taxon>Candidatus Solincola</taxon>
    </lineage>
</organism>
<dbReference type="EMBL" id="MELK01000051">
    <property type="protein sequence ID" value="OFW55855.1"/>
    <property type="molecule type" value="Genomic_DNA"/>
</dbReference>
<evidence type="ECO:0000313" key="2">
    <source>
        <dbReference type="EMBL" id="OFW55855.1"/>
    </source>
</evidence>
<accession>A0A1F2WG65</accession>
<feature type="region of interest" description="Disordered" evidence="1">
    <location>
        <begin position="1"/>
        <end position="23"/>
    </location>
</feature>
<evidence type="ECO:0000256" key="1">
    <source>
        <dbReference type="SAM" id="MobiDB-lite"/>
    </source>
</evidence>
<feature type="region of interest" description="Disordered" evidence="1">
    <location>
        <begin position="411"/>
        <end position="439"/>
    </location>
</feature>
<gene>
    <name evidence="2" type="ORF">A2Y75_05420</name>
</gene>
<evidence type="ECO:0000313" key="3">
    <source>
        <dbReference type="Proteomes" id="UP000177876"/>
    </source>
</evidence>
<comment type="caution">
    <text evidence="2">The sequence shown here is derived from an EMBL/GenBank/DDBJ whole genome shotgun (WGS) entry which is preliminary data.</text>
</comment>
<feature type="region of interest" description="Disordered" evidence="1">
    <location>
        <begin position="466"/>
        <end position="519"/>
    </location>
</feature>
<dbReference type="AlphaFoldDB" id="A0A1F2WG65"/>
<name>A0A1F2WG65_9ACTN</name>
<feature type="compositionally biased region" description="Low complexity" evidence="1">
    <location>
        <begin position="484"/>
        <end position="512"/>
    </location>
</feature>
<dbReference type="STRING" id="1797197.A2Y75_05420"/>
<protein>
    <recommendedName>
        <fullName evidence="4">Portal protein</fullName>
    </recommendedName>
</protein>
<reference evidence="2 3" key="1">
    <citation type="journal article" date="2016" name="Nat. Commun.">
        <title>Thousands of microbial genomes shed light on interconnected biogeochemical processes in an aquifer system.</title>
        <authorList>
            <person name="Anantharaman K."/>
            <person name="Brown C.T."/>
            <person name="Hug L.A."/>
            <person name="Sharon I."/>
            <person name="Castelle C.J."/>
            <person name="Probst A.J."/>
            <person name="Thomas B.C."/>
            <person name="Singh A."/>
            <person name="Wilkins M.J."/>
            <person name="Karaoz U."/>
            <person name="Brodie E.L."/>
            <person name="Williams K.H."/>
            <person name="Hubbard S.S."/>
            <person name="Banfield J.F."/>
        </authorList>
    </citation>
    <scope>NUCLEOTIDE SEQUENCE [LARGE SCALE GENOMIC DNA]</scope>
</reference>
<evidence type="ECO:0008006" key="4">
    <source>
        <dbReference type="Google" id="ProtNLM"/>
    </source>
</evidence>
<sequence>MVDTRPVRRTRTPKSLTEQHGSGSLVASTQLLTADNTRSLVINPRDWQREAWNFYHSMGELRYAVSDWFGNAMSRVRLVPCVVLPGKDPEPITDGPVAQLVSELAGGIGGQAAAMKKFAVHLTVPGDSYIVGEDISGEDRRWRVCSSDEIRIKGRSRMSRLSGMSNDAVESVMYEIMEGENAWRTVSSESLVVRVWHPDEQMSWRATSPCESALPIMREIDFYNRYIIAVLLSRLALNGLLLIPAEVTFPVKEQFKDSADPFISELIDIATRSIQNPGTASAALPMPIKVPAQYIEAFRHVTFDTTMGDKILEQRDAALSRLATAINIPAEILRGVGTMNHWGQWQLEESAIKIHIAPTCEVICVALTQGYLQPMLKAAGLDTSDASGGRYIIWYNTDGLSQVPDRTEDARNLHDRGTISDQTFRDASGFNEEDKPSDEELKSIVLRKIALSGGADALRALSLLTGDESLMPPEPPAPVTVGQPAEPNETTPSPTPAPEETTPKSAPDTKPTTPTPPAR</sequence>
<dbReference type="Proteomes" id="UP000177876">
    <property type="component" value="Unassembled WGS sequence"/>
</dbReference>
<feature type="compositionally biased region" description="Polar residues" evidence="1">
    <location>
        <begin position="14"/>
        <end position="23"/>
    </location>
</feature>
<proteinExistence type="predicted"/>